<dbReference type="EMBL" id="BARV01000542">
    <property type="protein sequence ID" value="GAH99686.1"/>
    <property type="molecule type" value="Genomic_DNA"/>
</dbReference>
<dbReference type="Gene3D" id="2.40.40.20">
    <property type="match status" value="1"/>
</dbReference>
<proteinExistence type="predicted"/>
<dbReference type="AlphaFoldDB" id="X1JYA6"/>
<accession>X1JYA6</accession>
<evidence type="ECO:0000313" key="1">
    <source>
        <dbReference type="EMBL" id="GAH99686.1"/>
    </source>
</evidence>
<feature type="non-terminal residue" evidence="1">
    <location>
        <position position="38"/>
    </location>
</feature>
<dbReference type="InterPro" id="IPR009010">
    <property type="entry name" value="Asp_de-COase-like_dom_sf"/>
</dbReference>
<organism evidence="1">
    <name type="scientific">marine sediment metagenome</name>
    <dbReference type="NCBI Taxonomy" id="412755"/>
    <lineage>
        <taxon>unclassified sequences</taxon>
        <taxon>metagenomes</taxon>
        <taxon>ecological metagenomes</taxon>
    </lineage>
</organism>
<dbReference type="SUPFAM" id="SSF50692">
    <property type="entry name" value="ADC-like"/>
    <property type="match status" value="1"/>
</dbReference>
<sequence length="38" mass="4521">MQQHNRRTSNNPNLTDLMDENKVWVNPKVAKLWGLEQD</sequence>
<reference evidence="1" key="1">
    <citation type="journal article" date="2014" name="Front. Microbiol.">
        <title>High frequency of phylogenetically diverse reductive dehalogenase-homologous genes in deep subseafloor sedimentary metagenomes.</title>
        <authorList>
            <person name="Kawai M."/>
            <person name="Futagami T."/>
            <person name="Toyoda A."/>
            <person name="Takaki Y."/>
            <person name="Nishi S."/>
            <person name="Hori S."/>
            <person name="Arai W."/>
            <person name="Tsubouchi T."/>
            <person name="Morono Y."/>
            <person name="Uchiyama I."/>
            <person name="Ito T."/>
            <person name="Fujiyama A."/>
            <person name="Inagaki F."/>
            <person name="Takami H."/>
        </authorList>
    </citation>
    <scope>NUCLEOTIDE SEQUENCE</scope>
    <source>
        <strain evidence="1">Expedition CK06-06</strain>
    </source>
</reference>
<name>X1JYA6_9ZZZZ</name>
<protein>
    <submittedName>
        <fullName evidence="1">Uncharacterized protein</fullName>
    </submittedName>
</protein>
<comment type="caution">
    <text evidence="1">The sequence shown here is derived from an EMBL/GenBank/DDBJ whole genome shotgun (WGS) entry which is preliminary data.</text>
</comment>
<gene>
    <name evidence="1" type="ORF">S06H3_01981</name>
</gene>